<dbReference type="InterPro" id="IPR012000">
    <property type="entry name" value="Thiamin_PyroP_enz_cen_dom"/>
</dbReference>
<dbReference type="CDD" id="cd02002">
    <property type="entry name" value="TPP_BFDC"/>
    <property type="match status" value="1"/>
</dbReference>
<dbReference type="CDD" id="cd07035">
    <property type="entry name" value="TPP_PYR_POX_like"/>
    <property type="match status" value="1"/>
</dbReference>
<name>A0ABV6AMY6_9HYPH</name>
<feature type="domain" description="Thiamine pyrophosphate enzyme central" evidence="4">
    <location>
        <begin position="190"/>
        <end position="325"/>
    </location>
</feature>
<evidence type="ECO:0000313" key="7">
    <source>
        <dbReference type="EMBL" id="MFB9950680.1"/>
    </source>
</evidence>
<dbReference type="PANTHER" id="PTHR18968:SF133">
    <property type="entry name" value="BENZOYLFORMATE DECARBOXYLASE"/>
    <property type="match status" value="1"/>
</dbReference>
<reference evidence="7 8" key="1">
    <citation type="submission" date="2024-09" db="EMBL/GenBank/DDBJ databases">
        <authorList>
            <person name="Sun Q."/>
            <person name="Mori K."/>
        </authorList>
    </citation>
    <scope>NUCLEOTIDE SEQUENCE [LARGE SCALE GENOMIC DNA]</scope>
    <source>
        <strain evidence="7 8">TBRC 4938</strain>
    </source>
</reference>
<dbReference type="Pfam" id="PF02775">
    <property type="entry name" value="TPP_enzyme_C"/>
    <property type="match status" value="1"/>
</dbReference>
<dbReference type="Pfam" id="PF00205">
    <property type="entry name" value="TPP_enzyme_M"/>
    <property type="match status" value="1"/>
</dbReference>
<comment type="similarity">
    <text evidence="1 3">Belongs to the TPP enzyme family.</text>
</comment>
<dbReference type="EMBL" id="JBHMAA010000018">
    <property type="protein sequence ID" value="MFB9950680.1"/>
    <property type="molecule type" value="Genomic_DNA"/>
</dbReference>
<dbReference type="InterPro" id="IPR011766">
    <property type="entry name" value="TPP_enzyme_TPP-bd"/>
</dbReference>
<evidence type="ECO:0000259" key="4">
    <source>
        <dbReference type="Pfam" id="PF00205"/>
    </source>
</evidence>
<comment type="caution">
    <text evidence="7">The sequence shown here is derived from an EMBL/GenBank/DDBJ whole genome shotgun (WGS) entry which is preliminary data.</text>
</comment>
<proteinExistence type="inferred from homology"/>
<accession>A0ABV6AMY6</accession>
<keyword evidence="2 3" id="KW-0786">Thiamine pyrophosphate</keyword>
<sequence>MVNHKLTVREATLGVLRSFGVDRVFGNPGSTELAFLHDWPDDIEYVLGLQEACVVGMADGYAQATGRAAFVNLHSAAGLGHALGNLFTAFRNKTPLVVTAGQQARSILPLRPYLFSEEAAQFPKPYVKWSIEPARAEDVPAAIAQAFQIAMQHPRGPTFVSVPSDDWGRPGSAPPIRRIATDFAPDAAAIKRLADAIGQARAPVFVVGADVDRNGAVDQMVDVAERTNAAVWASPMSSRSSFPERHPLFAGFLHAAPGALAQALRGTDLIVVFGAPVFTFHVEGYCDLLTNGTPIWQITDDPTDAAAAPVGESIIGTMRTSLDALLSVLPATTGRRRPDARRLSPVPRAANPIPPGFALHRLSELLPADAIVVEEAPSHRPAIQEYLPRPGADSFYTMASGGLGYSLPASVGVALARPERRIVCLIGDGSSMYCIQAIWTAVQLKLPITFVVMNNSGYGAMRFFSRILQAERPPGIDLPGLDFVSLAQGFGCNAERVTRPEGLDEAFRKAFAGVGPSLVDIAVDDAVAMLFEEGESKREKHAG</sequence>
<dbReference type="InterPro" id="IPR029035">
    <property type="entry name" value="DHS-like_NAD/FAD-binding_dom"/>
</dbReference>
<dbReference type="PANTHER" id="PTHR18968">
    <property type="entry name" value="THIAMINE PYROPHOSPHATE ENZYMES"/>
    <property type="match status" value="1"/>
</dbReference>
<dbReference type="NCBIfam" id="NF005485">
    <property type="entry name" value="PRK07092.1"/>
    <property type="match status" value="1"/>
</dbReference>
<dbReference type="RefSeq" id="WP_377263307.1">
    <property type="nucleotide sequence ID" value="NZ_JBHMAA010000018.1"/>
</dbReference>
<dbReference type="InterPro" id="IPR012001">
    <property type="entry name" value="Thiamin_PyroP_enz_TPP-bd_dom"/>
</dbReference>
<dbReference type="EC" id="4.1.1.7" evidence="7"/>
<dbReference type="InterPro" id="IPR000399">
    <property type="entry name" value="TPP-bd_CS"/>
</dbReference>
<protein>
    <submittedName>
        <fullName evidence="7">Benzoylformate decarboxylase</fullName>
        <ecNumber evidence="7">4.1.1.7</ecNumber>
    </submittedName>
</protein>
<evidence type="ECO:0000256" key="1">
    <source>
        <dbReference type="ARBA" id="ARBA00007812"/>
    </source>
</evidence>
<keyword evidence="8" id="KW-1185">Reference proteome</keyword>
<keyword evidence="7" id="KW-0456">Lyase</keyword>
<dbReference type="Gene3D" id="3.40.50.970">
    <property type="match status" value="2"/>
</dbReference>
<dbReference type="SUPFAM" id="SSF52467">
    <property type="entry name" value="DHS-like NAD/FAD-binding domain"/>
    <property type="match status" value="1"/>
</dbReference>
<dbReference type="Pfam" id="PF02776">
    <property type="entry name" value="TPP_enzyme_N"/>
    <property type="match status" value="1"/>
</dbReference>
<evidence type="ECO:0000256" key="2">
    <source>
        <dbReference type="ARBA" id="ARBA00023052"/>
    </source>
</evidence>
<evidence type="ECO:0000313" key="8">
    <source>
        <dbReference type="Proteomes" id="UP001589692"/>
    </source>
</evidence>
<dbReference type="PROSITE" id="PS00187">
    <property type="entry name" value="TPP_ENZYMES"/>
    <property type="match status" value="1"/>
</dbReference>
<dbReference type="Proteomes" id="UP001589692">
    <property type="component" value="Unassembled WGS sequence"/>
</dbReference>
<feature type="domain" description="Thiamine pyrophosphate enzyme TPP-binding" evidence="5">
    <location>
        <begin position="384"/>
        <end position="521"/>
    </location>
</feature>
<dbReference type="InterPro" id="IPR029061">
    <property type="entry name" value="THDP-binding"/>
</dbReference>
<dbReference type="Gene3D" id="3.40.50.1220">
    <property type="entry name" value="TPP-binding domain"/>
    <property type="match status" value="1"/>
</dbReference>
<organism evidence="7 8">
    <name type="scientific">Rhizobium puerariae</name>
    <dbReference type="NCBI Taxonomy" id="1585791"/>
    <lineage>
        <taxon>Bacteria</taxon>
        <taxon>Pseudomonadati</taxon>
        <taxon>Pseudomonadota</taxon>
        <taxon>Alphaproteobacteria</taxon>
        <taxon>Hyphomicrobiales</taxon>
        <taxon>Rhizobiaceae</taxon>
        <taxon>Rhizobium/Agrobacterium group</taxon>
        <taxon>Rhizobium</taxon>
    </lineage>
</organism>
<dbReference type="GO" id="GO:0050695">
    <property type="term" value="F:benzoylformate decarboxylase activity"/>
    <property type="evidence" value="ECO:0007669"/>
    <property type="project" value="UniProtKB-EC"/>
</dbReference>
<evidence type="ECO:0000259" key="6">
    <source>
        <dbReference type="Pfam" id="PF02776"/>
    </source>
</evidence>
<evidence type="ECO:0000256" key="3">
    <source>
        <dbReference type="RuleBase" id="RU362132"/>
    </source>
</evidence>
<evidence type="ECO:0000259" key="5">
    <source>
        <dbReference type="Pfam" id="PF02775"/>
    </source>
</evidence>
<dbReference type="SUPFAM" id="SSF52518">
    <property type="entry name" value="Thiamin diphosphate-binding fold (THDP-binding)"/>
    <property type="match status" value="2"/>
</dbReference>
<gene>
    <name evidence="7" type="primary">mdlC</name>
    <name evidence="7" type="ORF">ACFFP0_17645</name>
</gene>
<feature type="domain" description="Thiamine pyrophosphate enzyme N-terminal TPP-binding" evidence="6">
    <location>
        <begin position="7"/>
        <end position="107"/>
    </location>
</feature>
<dbReference type="InterPro" id="IPR045229">
    <property type="entry name" value="TPP_enz"/>
</dbReference>